<evidence type="ECO:0000256" key="11">
    <source>
        <dbReference type="SAM" id="MobiDB-lite"/>
    </source>
</evidence>
<dbReference type="GO" id="GO:0008081">
    <property type="term" value="F:phosphoric diester hydrolase activity"/>
    <property type="evidence" value="ECO:0007669"/>
    <property type="project" value="TreeGrafter"/>
</dbReference>
<dbReference type="InterPro" id="IPR036691">
    <property type="entry name" value="Endo/exonu/phosph_ase_sf"/>
</dbReference>
<dbReference type="EMBL" id="OU898283">
    <property type="protein sequence ID" value="CAG9839654.1"/>
    <property type="molecule type" value="Genomic_DNA"/>
</dbReference>
<dbReference type="InterPro" id="IPR004808">
    <property type="entry name" value="AP_endonuc_1"/>
</dbReference>
<keyword evidence="5" id="KW-0378">Hydrolase</keyword>
<feature type="binding site" evidence="8">
    <location>
        <position position="417"/>
    </location>
    <ligand>
        <name>Mg(2+)</name>
        <dbReference type="ChEBI" id="CHEBI:18420"/>
        <label>1</label>
    </ligand>
</feature>
<gene>
    <name evidence="13" type="ORF">DIABBA_LOCUS12399</name>
</gene>
<organism evidence="13 14">
    <name type="scientific">Diabrotica balteata</name>
    <name type="common">Banded cucumber beetle</name>
    <dbReference type="NCBI Taxonomy" id="107213"/>
    <lineage>
        <taxon>Eukaryota</taxon>
        <taxon>Metazoa</taxon>
        <taxon>Ecdysozoa</taxon>
        <taxon>Arthropoda</taxon>
        <taxon>Hexapoda</taxon>
        <taxon>Insecta</taxon>
        <taxon>Pterygota</taxon>
        <taxon>Neoptera</taxon>
        <taxon>Endopterygota</taxon>
        <taxon>Coleoptera</taxon>
        <taxon>Polyphaga</taxon>
        <taxon>Cucujiformia</taxon>
        <taxon>Chrysomeloidea</taxon>
        <taxon>Chrysomelidae</taxon>
        <taxon>Galerucinae</taxon>
        <taxon>Diabroticina</taxon>
        <taxon>Diabroticites</taxon>
        <taxon>Diabrotica</taxon>
    </lineage>
</organism>
<feature type="active site" description="Proton acceptor" evidence="7">
    <location>
        <position position="515"/>
    </location>
</feature>
<feature type="site" description="Interaction with DNA substrate" evidence="9">
    <location>
        <position position="515"/>
    </location>
</feature>
<dbReference type="GO" id="GO:0006284">
    <property type="term" value="P:base-excision repair"/>
    <property type="evidence" value="ECO:0007669"/>
    <property type="project" value="TreeGrafter"/>
</dbReference>
<dbReference type="GO" id="GO:0003677">
    <property type="term" value="F:DNA binding"/>
    <property type="evidence" value="ECO:0007669"/>
    <property type="project" value="InterPro"/>
</dbReference>
<dbReference type="CDD" id="cd09087">
    <property type="entry name" value="Ape1-like_AP-endo"/>
    <property type="match status" value="1"/>
</dbReference>
<evidence type="ECO:0000256" key="7">
    <source>
        <dbReference type="PIRSR" id="PIRSR604808-1"/>
    </source>
</evidence>
<evidence type="ECO:0000256" key="6">
    <source>
        <dbReference type="ARBA" id="ARBA00022842"/>
    </source>
</evidence>
<dbReference type="NCBIfam" id="TIGR00633">
    <property type="entry name" value="xth"/>
    <property type="match status" value="1"/>
</dbReference>
<feature type="domain" description="Endonuclease/exonuclease/phosphatase" evidence="12">
    <location>
        <begin position="275"/>
        <end position="515"/>
    </location>
</feature>
<dbReference type="Gene3D" id="3.60.10.10">
    <property type="entry name" value="Endonuclease/exonuclease/phosphatase"/>
    <property type="match status" value="1"/>
</dbReference>
<evidence type="ECO:0000256" key="2">
    <source>
        <dbReference type="ARBA" id="ARBA00001936"/>
    </source>
</evidence>
<feature type="binding site" evidence="8">
    <location>
        <position position="305"/>
    </location>
    <ligand>
        <name>Mg(2+)</name>
        <dbReference type="ChEBI" id="CHEBI:18420"/>
        <label>1</label>
    </ligand>
</feature>
<evidence type="ECO:0000256" key="8">
    <source>
        <dbReference type="PIRSR" id="PIRSR604808-2"/>
    </source>
</evidence>
<evidence type="ECO:0000256" key="1">
    <source>
        <dbReference type="ARBA" id="ARBA00000493"/>
    </source>
</evidence>
<feature type="region of interest" description="Disordered" evidence="11">
    <location>
        <begin position="63"/>
        <end position="239"/>
    </location>
</feature>
<evidence type="ECO:0000313" key="14">
    <source>
        <dbReference type="Proteomes" id="UP001153709"/>
    </source>
</evidence>
<comment type="cofactor">
    <cofactor evidence="2">
        <name>Mn(2+)</name>
        <dbReference type="ChEBI" id="CHEBI:29035"/>
    </cofactor>
</comment>
<accession>A0A9N9XH49</accession>
<dbReference type="PROSITE" id="PS00728">
    <property type="entry name" value="AP_NUCLEASE_F1_3"/>
    <property type="match status" value="1"/>
</dbReference>
<protein>
    <recommendedName>
        <fullName evidence="10">DNA-(apurinic or apyrimidinic site) endonuclease</fullName>
        <ecNumber evidence="10">3.1.-.-</ecNumber>
    </recommendedName>
</protein>
<feature type="compositionally biased region" description="Basic and acidic residues" evidence="11">
    <location>
        <begin position="122"/>
        <end position="131"/>
    </location>
</feature>
<feature type="active site" description="Proton donor/acceptor" evidence="7">
    <location>
        <position position="417"/>
    </location>
</feature>
<evidence type="ECO:0000256" key="10">
    <source>
        <dbReference type="RuleBase" id="RU362131"/>
    </source>
</evidence>
<comment type="catalytic activity">
    <reaction evidence="1">
        <text>Exonucleolytic cleavage in the 3'- to 5'-direction to yield nucleoside 5'-phosphates.</text>
        <dbReference type="EC" id="3.1.11.2"/>
    </reaction>
</comment>
<keyword evidence="8" id="KW-0464">Manganese</keyword>
<reference evidence="13" key="1">
    <citation type="submission" date="2022-01" db="EMBL/GenBank/DDBJ databases">
        <authorList>
            <person name="King R."/>
        </authorList>
    </citation>
    <scope>NUCLEOTIDE SEQUENCE</scope>
</reference>
<keyword evidence="4 8" id="KW-0479">Metal-binding</keyword>
<feature type="binding site" evidence="8">
    <location>
        <position position="277"/>
    </location>
    <ligand>
        <name>Mg(2+)</name>
        <dbReference type="ChEBI" id="CHEBI:18420"/>
        <label>1</label>
    </ligand>
</feature>
<dbReference type="SUPFAM" id="SSF56219">
    <property type="entry name" value="DNase I-like"/>
    <property type="match status" value="1"/>
</dbReference>
<dbReference type="PROSITE" id="PS00726">
    <property type="entry name" value="AP_NUCLEASE_F1_1"/>
    <property type="match status" value="1"/>
</dbReference>
<keyword evidence="10" id="KW-0227">DNA damage</keyword>
<feature type="site" description="Transition state stabilizer" evidence="9">
    <location>
        <position position="419"/>
    </location>
</feature>
<dbReference type="Proteomes" id="UP001153709">
    <property type="component" value="Chromosome 8"/>
</dbReference>
<evidence type="ECO:0000256" key="3">
    <source>
        <dbReference type="ARBA" id="ARBA00007092"/>
    </source>
</evidence>
<keyword evidence="10" id="KW-0234">DNA repair</keyword>
<keyword evidence="6 8" id="KW-0460">Magnesium</keyword>
<comment type="cofactor">
    <cofactor evidence="8 10">
        <name>Mg(2+)</name>
        <dbReference type="ChEBI" id="CHEBI:18420"/>
    </cofactor>
    <cofactor evidence="8 10">
        <name>Mn(2+)</name>
        <dbReference type="ChEBI" id="CHEBI:29035"/>
    </cofactor>
    <text evidence="8 10">Probably binds two magnesium or manganese ions per subunit.</text>
</comment>
<dbReference type="GO" id="GO:0003906">
    <property type="term" value="F:DNA-(apurinic or apyrimidinic site) endonuclease activity"/>
    <property type="evidence" value="ECO:0007669"/>
    <property type="project" value="TreeGrafter"/>
</dbReference>
<dbReference type="AlphaFoldDB" id="A0A9N9XH49"/>
<evidence type="ECO:0000259" key="12">
    <source>
        <dbReference type="Pfam" id="PF03372"/>
    </source>
</evidence>
<feature type="binding site" evidence="8">
    <location>
        <position position="515"/>
    </location>
    <ligand>
        <name>Mg(2+)</name>
        <dbReference type="ChEBI" id="CHEBI:18420"/>
        <label>1</label>
    </ligand>
</feature>
<keyword evidence="14" id="KW-1185">Reference proteome</keyword>
<feature type="site" description="Important for catalytic activity" evidence="9">
    <location>
        <position position="489"/>
    </location>
</feature>
<dbReference type="GO" id="GO:0005634">
    <property type="term" value="C:nucleus"/>
    <property type="evidence" value="ECO:0007669"/>
    <property type="project" value="TreeGrafter"/>
</dbReference>
<sequence length="524" mass="59558">MIVGRLIVYNVYASRIFSFHRGCFLVRAFQPTLVSFFGKGKTCNRTLFINMPPKRKVVKAEVDAAATSEAEPVKQKRGRKAKEEKIEEANGNVDDDIQDEVPELPKRSGRAKKTVPAYNETSTKEAKAEKPKRGKKKAAKKEESPVPEEVEEPEEADELSEEEPKPVKKTKKGAAEKSTKKTKKVAADSSEADVPSKKSKKPAAEANGDSKSAEKKSKRGAKSKKNVEEENEDEEPPVKKTKVLLNKTATNWESIDFSCTKKNKYDVSYNLIISTWNIGGVKSWVSKGCMEYLNHESPDIFCVQETKCNESKLPEEIKKLKLYKQYWCASKKEGYAGVGIFSVREPKSVTYGIEDDEQDEDGRCITAEYENFYLVNVYVPNAGRKLVTLDKRLRWNDSFKKYILKLDEKKPVIICGDMNVSHQEIDLARPKNNTKNAGFTPQERDGMTDFLKAGFIDLYRHIYPEEKDVYSFWTYMANARSKNIGWRLDYFLVSEKLMKGVCDVKYRTQVLGSDHCPVTLFINA</sequence>
<dbReference type="OrthoDB" id="498125at2759"/>
<dbReference type="InterPro" id="IPR020847">
    <property type="entry name" value="AP_endonuclease_F1_BS"/>
</dbReference>
<feature type="binding site" evidence="8">
    <location>
        <position position="514"/>
    </location>
    <ligand>
        <name>Mg(2+)</name>
        <dbReference type="ChEBI" id="CHEBI:18420"/>
        <label>1</label>
    </ligand>
</feature>
<comment type="similarity">
    <text evidence="3 10">Belongs to the DNA repair enzymes AP/ExoA family.</text>
</comment>
<proteinExistence type="inferred from homology"/>
<evidence type="ECO:0000256" key="9">
    <source>
        <dbReference type="PIRSR" id="PIRSR604808-3"/>
    </source>
</evidence>
<evidence type="ECO:0000256" key="4">
    <source>
        <dbReference type="ARBA" id="ARBA00022723"/>
    </source>
</evidence>
<dbReference type="EC" id="3.1.-.-" evidence="10"/>
<dbReference type="PROSITE" id="PS51435">
    <property type="entry name" value="AP_NUCLEASE_F1_4"/>
    <property type="match status" value="1"/>
</dbReference>
<dbReference type="Pfam" id="PF03372">
    <property type="entry name" value="Exo_endo_phos"/>
    <property type="match status" value="1"/>
</dbReference>
<evidence type="ECO:0000313" key="13">
    <source>
        <dbReference type="EMBL" id="CAG9839654.1"/>
    </source>
</evidence>
<dbReference type="InterPro" id="IPR005135">
    <property type="entry name" value="Endo/exonuclease/phosphatase"/>
</dbReference>
<feature type="compositionally biased region" description="Acidic residues" evidence="11">
    <location>
        <begin position="145"/>
        <end position="161"/>
    </location>
</feature>
<dbReference type="NCBIfam" id="TIGR00195">
    <property type="entry name" value="exoDNase_III"/>
    <property type="match status" value="1"/>
</dbReference>
<dbReference type="GO" id="GO:0008311">
    <property type="term" value="F:double-stranded DNA 3'-5' DNA exonuclease activity"/>
    <property type="evidence" value="ECO:0007669"/>
    <property type="project" value="UniProtKB-EC"/>
</dbReference>
<dbReference type="InterPro" id="IPR020848">
    <property type="entry name" value="AP_endonuclease_F1_CS"/>
</dbReference>
<dbReference type="GO" id="GO:0046872">
    <property type="term" value="F:metal ion binding"/>
    <property type="evidence" value="ECO:0007669"/>
    <property type="project" value="UniProtKB-KW"/>
</dbReference>
<feature type="compositionally biased region" description="Acidic residues" evidence="11">
    <location>
        <begin position="93"/>
        <end position="102"/>
    </location>
</feature>
<dbReference type="PANTHER" id="PTHR22748:SF6">
    <property type="entry name" value="DNA-(APURINIC OR APYRIMIDINIC SITE) ENDONUCLEASE"/>
    <property type="match status" value="1"/>
</dbReference>
<evidence type="ECO:0000256" key="5">
    <source>
        <dbReference type="ARBA" id="ARBA00022801"/>
    </source>
</evidence>
<dbReference type="PANTHER" id="PTHR22748">
    <property type="entry name" value="AP ENDONUCLEASE"/>
    <property type="match status" value="1"/>
</dbReference>
<feature type="binding site" evidence="8">
    <location>
        <position position="419"/>
    </location>
    <ligand>
        <name>Mg(2+)</name>
        <dbReference type="ChEBI" id="CHEBI:18420"/>
        <label>1</label>
    </ligand>
</feature>
<name>A0A9N9XH49_DIABA</name>
<feature type="active site" evidence="7">
    <location>
        <position position="378"/>
    </location>
</feature>